<evidence type="ECO:0000256" key="3">
    <source>
        <dbReference type="ARBA" id="ARBA00022777"/>
    </source>
</evidence>
<comment type="similarity">
    <text evidence="5">Belongs to the protein kinase superfamily. Ser/Thr protein kinase family. GCN2 subfamily.</text>
</comment>
<evidence type="ECO:0000256" key="7">
    <source>
        <dbReference type="RuleBase" id="RU000304"/>
    </source>
</evidence>
<dbReference type="InterPro" id="IPR008271">
    <property type="entry name" value="Ser/Thr_kinase_AS"/>
</dbReference>
<dbReference type="InterPro" id="IPR000719">
    <property type="entry name" value="Prot_kinase_dom"/>
</dbReference>
<organism evidence="9 10">
    <name type="scientific">Branchiostoma lanceolatum</name>
    <name type="common">Common lancelet</name>
    <name type="synonym">Amphioxus lanceolatum</name>
    <dbReference type="NCBI Taxonomy" id="7740"/>
    <lineage>
        <taxon>Eukaryota</taxon>
        <taxon>Metazoa</taxon>
        <taxon>Chordata</taxon>
        <taxon>Cephalochordata</taxon>
        <taxon>Leptocardii</taxon>
        <taxon>Amphioxiformes</taxon>
        <taxon>Branchiostomatidae</taxon>
        <taxon>Branchiostoma</taxon>
    </lineage>
</organism>
<dbReference type="SMART" id="SM00220">
    <property type="entry name" value="S_TKc"/>
    <property type="match status" value="1"/>
</dbReference>
<feature type="binding site" evidence="6">
    <location>
        <position position="50"/>
    </location>
    <ligand>
        <name>ATP</name>
        <dbReference type="ChEBI" id="CHEBI:30616"/>
    </ligand>
</feature>
<dbReference type="InterPro" id="IPR017441">
    <property type="entry name" value="Protein_kinase_ATP_BS"/>
</dbReference>
<dbReference type="GO" id="GO:0004674">
    <property type="term" value="F:protein serine/threonine kinase activity"/>
    <property type="evidence" value="ECO:0007669"/>
    <property type="project" value="UniProtKB-KW"/>
</dbReference>
<dbReference type="PANTHER" id="PTHR11042:SF190">
    <property type="entry name" value="MITOSIS INHIBITOR PROTEIN KINASE MIK1"/>
    <property type="match status" value="1"/>
</dbReference>
<dbReference type="InterPro" id="IPR011009">
    <property type="entry name" value="Kinase-like_dom_sf"/>
</dbReference>
<dbReference type="GO" id="GO:0005634">
    <property type="term" value="C:nucleus"/>
    <property type="evidence" value="ECO:0007669"/>
    <property type="project" value="TreeGrafter"/>
</dbReference>
<keyword evidence="10" id="KW-1185">Reference proteome</keyword>
<proteinExistence type="inferred from homology"/>
<keyword evidence="4 6" id="KW-0067">ATP-binding</keyword>
<dbReference type="PIRSF" id="PIRSF000654">
    <property type="entry name" value="Integrin-linked_kinase"/>
    <property type="match status" value="1"/>
</dbReference>
<keyword evidence="3" id="KW-0418">Kinase</keyword>
<dbReference type="GO" id="GO:0005524">
    <property type="term" value="F:ATP binding"/>
    <property type="evidence" value="ECO:0007669"/>
    <property type="project" value="UniProtKB-UniRule"/>
</dbReference>
<dbReference type="GO" id="GO:0110031">
    <property type="term" value="P:negative regulation of G2/MI transition of meiotic cell cycle"/>
    <property type="evidence" value="ECO:0007669"/>
    <property type="project" value="TreeGrafter"/>
</dbReference>
<dbReference type="AlphaFoldDB" id="A0A8J9YPU5"/>
<feature type="domain" description="Protein kinase" evidence="8">
    <location>
        <begin position="20"/>
        <end position="303"/>
    </location>
</feature>
<keyword evidence="1" id="KW-0808">Transferase</keyword>
<evidence type="ECO:0000259" key="8">
    <source>
        <dbReference type="PROSITE" id="PS50011"/>
    </source>
</evidence>
<evidence type="ECO:0000313" key="10">
    <source>
        <dbReference type="Proteomes" id="UP000838412"/>
    </source>
</evidence>
<keyword evidence="7" id="KW-0723">Serine/threonine-protein kinase</keyword>
<dbReference type="PROSITE" id="PS00108">
    <property type="entry name" value="PROTEIN_KINASE_ST"/>
    <property type="match status" value="1"/>
</dbReference>
<reference evidence="9" key="1">
    <citation type="submission" date="2022-01" db="EMBL/GenBank/DDBJ databases">
        <authorList>
            <person name="Braso-Vives M."/>
        </authorList>
    </citation>
    <scope>NUCLEOTIDE SEQUENCE</scope>
</reference>
<evidence type="ECO:0000256" key="5">
    <source>
        <dbReference type="ARBA" id="ARBA00037982"/>
    </source>
</evidence>
<dbReference type="PROSITE" id="PS00107">
    <property type="entry name" value="PROTEIN_KINASE_ATP"/>
    <property type="match status" value="1"/>
</dbReference>
<dbReference type="Pfam" id="PF00069">
    <property type="entry name" value="Pkinase"/>
    <property type="match status" value="1"/>
</dbReference>
<gene>
    <name evidence="9" type="primary">STK35</name>
    <name evidence="9" type="ORF">BLAG_LOCUS4456</name>
</gene>
<evidence type="ECO:0000313" key="9">
    <source>
        <dbReference type="EMBL" id="CAH1240522.1"/>
    </source>
</evidence>
<dbReference type="OrthoDB" id="5956925at2759"/>
<protein>
    <submittedName>
        <fullName evidence="9">STK35 protein</fullName>
    </submittedName>
</protein>
<dbReference type="EMBL" id="OV696696">
    <property type="protein sequence ID" value="CAH1240522.1"/>
    <property type="molecule type" value="Genomic_DNA"/>
</dbReference>
<evidence type="ECO:0000256" key="1">
    <source>
        <dbReference type="ARBA" id="ARBA00022679"/>
    </source>
</evidence>
<dbReference type="InterPro" id="IPR050339">
    <property type="entry name" value="CC_SR_Kinase"/>
</dbReference>
<evidence type="ECO:0000256" key="6">
    <source>
        <dbReference type="PROSITE-ProRule" id="PRU10141"/>
    </source>
</evidence>
<dbReference type="SUPFAM" id="SSF56112">
    <property type="entry name" value="Protein kinase-like (PK-like)"/>
    <property type="match status" value="1"/>
</dbReference>
<dbReference type="PROSITE" id="PS50011">
    <property type="entry name" value="PROTEIN_KINASE_DOM"/>
    <property type="match status" value="1"/>
</dbReference>
<accession>A0A8J9YPU5</accession>
<evidence type="ECO:0000256" key="4">
    <source>
        <dbReference type="ARBA" id="ARBA00022840"/>
    </source>
</evidence>
<dbReference type="Gene3D" id="1.10.510.10">
    <property type="entry name" value="Transferase(Phosphotransferase) domain 1"/>
    <property type="match status" value="1"/>
</dbReference>
<keyword evidence="2 6" id="KW-0547">Nucleotide-binding</keyword>
<sequence length="336" mass="37443">MLPVTMMRAWEENPLHLEGYSFGDEIGRGASGTVYTVKSTDTGRTYAAKKLSVEDTSFNEICVLSQLEKHPNIMEFIESKVGRDGQKDVPFVISEFCLFGNIGDYILKQHVDVVTKRHLAVQLADAITFLHKNGIVHCDIKPQNVLLTVNEAHLVLKVVDSGLAKVLTGSENNVNNLPRSYMRSAFGKSSRFYLSPEIFQSLLNDQPCYYTPSVDIFSMGLLLWAMFDGLTPGACQSDRYLAPFAGSETDPMPVAQAVAQGDIEIKVMESEENEWCKNLVRRMLSRDPKERPCAELVLQMLLLGYGDYRVVCVVVDDDVHPGCSTCSCLDRRPTSV</sequence>
<dbReference type="Proteomes" id="UP000838412">
    <property type="component" value="Chromosome 11"/>
</dbReference>
<dbReference type="GO" id="GO:0005737">
    <property type="term" value="C:cytoplasm"/>
    <property type="evidence" value="ECO:0007669"/>
    <property type="project" value="TreeGrafter"/>
</dbReference>
<name>A0A8J9YPU5_BRALA</name>
<dbReference type="PANTHER" id="PTHR11042">
    <property type="entry name" value="EUKARYOTIC TRANSLATION INITIATION FACTOR 2-ALPHA KINASE EIF2-ALPHA KINASE -RELATED"/>
    <property type="match status" value="1"/>
</dbReference>
<evidence type="ECO:0000256" key="2">
    <source>
        <dbReference type="ARBA" id="ARBA00022741"/>
    </source>
</evidence>